<feature type="compositionally biased region" description="Basic and acidic residues" evidence="1">
    <location>
        <begin position="354"/>
        <end position="377"/>
    </location>
</feature>
<sequence length="389" mass="44059">MDRPNEKDADPQHMTRTEYARSVRAAVEERRHRVTMNRQQFEPQIKEQINRLFSEYQAPLYVRLLTRSTREQTLSLAANTTVEMAAHKNKRLNDTETQALTEHFLSTIHSMYAWKWALTGMAAYMAYRGRKTMRFPFLKPKITGSWMDPERGGQGMRLLWHTARFGAYYGVCFLFGNPLFQSVNYFRQNRSLRMDPRLTSLFDTTGGSNSTGEVFGAAQDDGSGQQYDEPWRSQPVTERSWSSSESGRRSRPEQPQSSSQGWDSGDNLEDVTPVTSSSPSSIPSLSSDLNRGGAASGSAWDRVRQQARHSPSQPHAQDQRSWEAPRGTGGWGSDDDASPQYRGPRDNYSFSPTDEEKATAKSQAQKDFDEMLERERQGAGPERGSWGGK</sequence>
<feature type="region of interest" description="Disordered" evidence="1">
    <location>
        <begin position="203"/>
        <end position="389"/>
    </location>
</feature>
<dbReference type="OrthoDB" id="4204700at2759"/>
<feature type="compositionally biased region" description="Polar residues" evidence="1">
    <location>
        <begin position="203"/>
        <end position="212"/>
    </location>
</feature>
<feature type="compositionally biased region" description="Low complexity" evidence="1">
    <location>
        <begin position="276"/>
        <end position="287"/>
    </location>
</feature>
<protein>
    <submittedName>
        <fullName evidence="2">Uncharacterized protein</fullName>
    </submittedName>
</protein>
<comment type="caution">
    <text evidence="2">The sequence shown here is derived from an EMBL/GenBank/DDBJ whole genome shotgun (WGS) entry which is preliminary data.</text>
</comment>
<evidence type="ECO:0000313" key="2">
    <source>
        <dbReference type="EMBL" id="KZZ97390.1"/>
    </source>
</evidence>
<dbReference type="STRING" id="1081109.A0A166PKJ6"/>
<reference evidence="2 3" key="1">
    <citation type="journal article" date="2016" name="Genome Biol. Evol.">
        <title>Divergent and convergent evolution of fungal pathogenicity.</title>
        <authorList>
            <person name="Shang Y."/>
            <person name="Xiao G."/>
            <person name="Zheng P."/>
            <person name="Cen K."/>
            <person name="Zhan S."/>
            <person name="Wang C."/>
        </authorList>
    </citation>
    <scope>NUCLEOTIDE SEQUENCE [LARGE SCALE GENOMIC DNA]</scope>
    <source>
        <strain evidence="2 3">RCEF 2490</strain>
    </source>
</reference>
<evidence type="ECO:0000256" key="1">
    <source>
        <dbReference type="SAM" id="MobiDB-lite"/>
    </source>
</evidence>
<dbReference type="Proteomes" id="UP000078544">
    <property type="component" value="Unassembled WGS sequence"/>
</dbReference>
<gene>
    <name evidence="2" type="ORF">AAL_03354</name>
</gene>
<name>A0A166PKJ6_9HYPO</name>
<evidence type="ECO:0000313" key="3">
    <source>
        <dbReference type="Proteomes" id="UP000078544"/>
    </source>
</evidence>
<dbReference type="EMBL" id="AZGY01000006">
    <property type="protein sequence ID" value="KZZ97390.1"/>
    <property type="molecule type" value="Genomic_DNA"/>
</dbReference>
<dbReference type="AlphaFoldDB" id="A0A166PKJ6"/>
<accession>A0A166PKJ6</accession>
<keyword evidence="3" id="KW-1185">Reference proteome</keyword>
<organism evidence="2 3">
    <name type="scientific">Moelleriella libera RCEF 2490</name>
    <dbReference type="NCBI Taxonomy" id="1081109"/>
    <lineage>
        <taxon>Eukaryota</taxon>
        <taxon>Fungi</taxon>
        <taxon>Dikarya</taxon>
        <taxon>Ascomycota</taxon>
        <taxon>Pezizomycotina</taxon>
        <taxon>Sordariomycetes</taxon>
        <taxon>Hypocreomycetidae</taxon>
        <taxon>Hypocreales</taxon>
        <taxon>Clavicipitaceae</taxon>
        <taxon>Moelleriella</taxon>
    </lineage>
</organism>
<proteinExistence type="predicted"/>